<feature type="domain" description="DUF8094" evidence="1">
    <location>
        <begin position="43"/>
        <end position="331"/>
    </location>
</feature>
<name>A0ABD5EMY6_9ACTN</name>
<evidence type="ECO:0000259" key="1">
    <source>
        <dbReference type="Pfam" id="PF26366"/>
    </source>
</evidence>
<reference evidence="3" key="1">
    <citation type="submission" date="2023-07" db="EMBL/GenBank/DDBJ databases">
        <title>30 novel species of actinomycetes from the DSMZ collection.</title>
        <authorList>
            <person name="Nouioui I."/>
        </authorList>
    </citation>
    <scope>NUCLEOTIDE SEQUENCE [LARGE SCALE GENOMIC DNA]</scope>
    <source>
        <strain evidence="3">DSM 41981</strain>
    </source>
</reference>
<comment type="caution">
    <text evidence="2">The sequence shown here is derived from an EMBL/GenBank/DDBJ whole genome shotgun (WGS) entry which is preliminary data.</text>
</comment>
<gene>
    <name evidence="2" type="ORF">RM877_10530</name>
</gene>
<dbReference type="RefSeq" id="WP_093829648.1">
    <property type="nucleotide sequence ID" value="NZ_JAVRES010000003.1"/>
</dbReference>
<accession>A0ABD5EMY6</accession>
<dbReference type="Proteomes" id="UP001183535">
    <property type="component" value="Unassembled WGS sequence"/>
</dbReference>
<sequence length="334" mass="35348">MSRDLGPRRPRRLDRRVLVAASVTALSLTASGCVVVHGEREVLPATTRAEAAVALREFTAAYNKADAAYDSSLDADHVTGAFGDIDAARLKAGRVNNPGGNSAHRDLEFSDAVYTIPQKAGWPRWFVVEAQGNRGGDRHWLLVFTRDGAAGTWRAAYLTLVAPGALPEIRKNADGWAETVPANSTELAVAPDDLSTRYAAYLKDGGAGFTANAHTSGWRAQRAKAAKRPGLATQYIDEPVTGGGHAPLALRTVDGGALVFFTHRRYEKQTAFAGTSIPEPNPNVKALTEGEVRQSLTMEFMSNGVAVDPARGAAGGTDVTVVSRLEGLISAQGG</sequence>
<dbReference type="InterPro" id="IPR058407">
    <property type="entry name" value="DUF8094"/>
</dbReference>
<dbReference type="Pfam" id="PF26366">
    <property type="entry name" value="DUF8094"/>
    <property type="match status" value="1"/>
</dbReference>
<dbReference type="PROSITE" id="PS51257">
    <property type="entry name" value="PROKAR_LIPOPROTEIN"/>
    <property type="match status" value="1"/>
</dbReference>
<keyword evidence="3" id="KW-1185">Reference proteome</keyword>
<dbReference type="AlphaFoldDB" id="A0ABD5EMY6"/>
<evidence type="ECO:0000313" key="2">
    <source>
        <dbReference type="EMBL" id="MDT0435114.1"/>
    </source>
</evidence>
<evidence type="ECO:0000313" key="3">
    <source>
        <dbReference type="Proteomes" id="UP001183535"/>
    </source>
</evidence>
<protein>
    <recommendedName>
        <fullName evidence="1">DUF8094 domain-containing protein</fullName>
    </recommendedName>
</protein>
<dbReference type="EMBL" id="JAVRES010000003">
    <property type="protein sequence ID" value="MDT0435114.1"/>
    <property type="molecule type" value="Genomic_DNA"/>
</dbReference>
<proteinExistence type="predicted"/>
<organism evidence="2 3">
    <name type="scientific">Streptomyces doudnae</name>
    <dbReference type="NCBI Taxonomy" id="3075536"/>
    <lineage>
        <taxon>Bacteria</taxon>
        <taxon>Bacillati</taxon>
        <taxon>Actinomycetota</taxon>
        <taxon>Actinomycetes</taxon>
        <taxon>Kitasatosporales</taxon>
        <taxon>Streptomycetaceae</taxon>
        <taxon>Streptomyces</taxon>
    </lineage>
</organism>